<protein>
    <submittedName>
        <fullName evidence="1">Uncharacterized protein</fullName>
    </submittedName>
</protein>
<dbReference type="InterPro" id="IPR029032">
    <property type="entry name" value="AhpD-like"/>
</dbReference>
<dbReference type="EMBL" id="JAACFV010000029">
    <property type="protein sequence ID" value="KAF7510526.1"/>
    <property type="molecule type" value="Genomic_DNA"/>
</dbReference>
<organism evidence="1 2">
    <name type="scientific">Endocarpon pusillum</name>
    <dbReference type="NCBI Taxonomy" id="364733"/>
    <lineage>
        <taxon>Eukaryota</taxon>
        <taxon>Fungi</taxon>
        <taxon>Dikarya</taxon>
        <taxon>Ascomycota</taxon>
        <taxon>Pezizomycotina</taxon>
        <taxon>Eurotiomycetes</taxon>
        <taxon>Chaetothyriomycetidae</taxon>
        <taxon>Verrucariales</taxon>
        <taxon>Verrucariaceae</taxon>
        <taxon>Endocarpon</taxon>
    </lineage>
</organism>
<gene>
    <name evidence="1" type="ORF">GJ744_006372</name>
</gene>
<evidence type="ECO:0000313" key="1">
    <source>
        <dbReference type="EMBL" id="KAF7510526.1"/>
    </source>
</evidence>
<dbReference type="PANTHER" id="PTHR28180:SF5">
    <property type="entry name" value="DNA POLYMERASE ALPHA SUBUNIT B"/>
    <property type="match status" value="1"/>
</dbReference>
<dbReference type="InterPro" id="IPR052999">
    <property type="entry name" value="PTS1_Protein"/>
</dbReference>
<name>A0A8H7ANW6_9EURO</name>
<accession>A0A8H7ANW6</accession>
<dbReference type="Proteomes" id="UP000606974">
    <property type="component" value="Unassembled WGS sequence"/>
</dbReference>
<dbReference type="OrthoDB" id="5537330at2759"/>
<comment type="caution">
    <text evidence="1">The sequence shown here is derived from an EMBL/GenBank/DDBJ whole genome shotgun (WGS) entry which is preliminary data.</text>
</comment>
<proteinExistence type="predicted"/>
<dbReference type="PANTHER" id="PTHR28180">
    <property type="entry name" value="CONSERVED MITOCHONDRIAL PROTEIN-RELATED"/>
    <property type="match status" value="1"/>
</dbReference>
<sequence>MDSLIKSVRNAVPREADEDAYYLVIAAVIVASNNPAEIGLFYRHLADHVFDGDAEKAAKASSEIRDVLMKSWTLIGIPPVVTAIPALIKEDDKSFIGESVLSEKWANPPNIEHGGPISERGMAMMLRLYGTTLLPKIFDSWGSFRSDVVFLEASIIYGLHLADHSVLTEIQSECVIVALMLCTGFGAPSLWHLRGLCRLLGARGNTVAENKEVVDRVQRFEDAVKECVSYYKMEDKAKVAEWPAVADVEKQLGGFGNDEF</sequence>
<dbReference type="AlphaFoldDB" id="A0A8H7ANW6"/>
<evidence type="ECO:0000313" key="2">
    <source>
        <dbReference type="Proteomes" id="UP000606974"/>
    </source>
</evidence>
<dbReference type="Gene3D" id="1.20.1290.10">
    <property type="entry name" value="AhpD-like"/>
    <property type="match status" value="1"/>
</dbReference>
<keyword evidence="2" id="KW-1185">Reference proteome</keyword>
<reference evidence="1" key="1">
    <citation type="submission" date="2020-02" db="EMBL/GenBank/DDBJ databases">
        <authorList>
            <person name="Palmer J.M."/>
        </authorList>
    </citation>
    <scope>NUCLEOTIDE SEQUENCE</scope>
    <source>
        <strain evidence="1">EPUS1.4</strain>
        <tissue evidence="1">Thallus</tissue>
    </source>
</reference>